<reference evidence="3 4" key="1">
    <citation type="journal article" date="2016" name="Nat. Commun.">
        <title>Thousands of microbial genomes shed light on interconnected biogeochemical processes in an aquifer system.</title>
        <authorList>
            <person name="Anantharaman K."/>
            <person name="Brown C.T."/>
            <person name="Hug L.A."/>
            <person name="Sharon I."/>
            <person name="Castelle C.J."/>
            <person name="Probst A.J."/>
            <person name="Thomas B.C."/>
            <person name="Singh A."/>
            <person name="Wilkins M.J."/>
            <person name="Karaoz U."/>
            <person name="Brodie E.L."/>
            <person name="Williams K.H."/>
            <person name="Hubbard S.S."/>
            <person name="Banfield J.F."/>
        </authorList>
    </citation>
    <scope>NUCLEOTIDE SEQUENCE [LARGE SCALE GENOMIC DNA]</scope>
</reference>
<keyword evidence="2" id="KW-1133">Transmembrane helix</keyword>
<feature type="region of interest" description="Disordered" evidence="1">
    <location>
        <begin position="68"/>
        <end position="91"/>
    </location>
</feature>
<evidence type="ECO:0000313" key="3">
    <source>
        <dbReference type="EMBL" id="OGK16531.1"/>
    </source>
</evidence>
<evidence type="ECO:0000256" key="1">
    <source>
        <dbReference type="SAM" id="MobiDB-lite"/>
    </source>
</evidence>
<name>A0A1F7GC40_9BACT</name>
<dbReference type="EMBL" id="MFZF01000016">
    <property type="protein sequence ID" value="OGK16531.1"/>
    <property type="molecule type" value="Genomic_DNA"/>
</dbReference>
<organism evidence="3 4">
    <name type="scientific">Candidatus Roizmanbacteria bacterium RIFCSPHIGHO2_01_FULL_39_12b</name>
    <dbReference type="NCBI Taxonomy" id="1802030"/>
    <lineage>
        <taxon>Bacteria</taxon>
        <taxon>Candidatus Roizmaniibacteriota</taxon>
    </lineage>
</organism>
<feature type="region of interest" description="Disordered" evidence="1">
    <location>
        <begin position="1"/>
        <end position="23"/>
    </location>
</feature>
<gene>
    <name evidence="3" type="ORF">A2690_04245</name>
</gene>
<keyword evidence="2" id="KW-0812">Transmembrane</keyword>
<dbReference type="AlphaFoldDB" id="A0A1F7GC40"/>
<feature type="transmembrane region" description="Helical" evidence="2">
    <location>
        <begin position="38"/>
        <end position="59"/>
    </location>
</feature>
<sequence>MQESRVHFMDPQNPPTQLPTEKPVISESNVNNTNITRILYFIIVTLTIVVVGTGGYWLWLKTKGNNQINNPSTASNTTQPTLRQNSGQAPTIQPNEFAGWKTYLYPEINSLFSFKGPSEMKMSGFDASVIYSYYGPSQQGNGLLDGFNIQVVDAVISQPTAFDQVKEELKLNKERGVVLTKDLTTLSIPDGQQHSYFIREGNREYQYYYFEPTVKTPEFLLARFIVSIEDPNNNRYNMMVDAILSTFRFTD</sequence>
<proteinExistence type="predicted"/>
<evidence type="ECO:0000256" key="2">
    <source>
        <dbReference type="SAM" id="Phobius"/>
    </source>
</evidence>
<accession>A0A1F7GC40</accession>
<protein>
    <submittedName>
        <fullName evidence="3">Uncharacterized protein</fullName>
    </submittedName>
</protein>
<keyword evidence="2" id="KW-0472">Membrane</keyword>
<evidence type="ECO:0000313" key="4">
    <source>
        <dbReference type="Proteomes" id="UP000178372"/>
    </source>
</evidence>
<dbReference type="Proteomes" id="UP000178372">
    <property type="component" value="Unassembled WGS sequence"/>
</dbReference>
<comment type="caution">
    <text evidence="3">The sequence shown here is derived from an EMBL/GenBank/DDBJ whole genome shotgun (WGS) entry which is preliminary data.</text>
</comment>